<dbReference type="EMBL" id="AQQW01000005">
    <property type="protein sequence ID" value="ETW12745.1"/>
    <property type="molecule type" value="Genomic_DNA"/>
</dbReference>
<evidence type="ECO:0000313" key="3">
    <source>
        <dbReference type="EMBL" id="ETW12745.1"/>
    </source>
</evidence>
<evidence type="ECO:0008006" key="5">
    <source>
        <dbReference type="Google" id="ProtNLM"/>
    </source>
</evidence>
<dbReference type="Proteomes" id="UP000019063">
    <property type="component" value="Unassembled WGS sequence"/>
</dbReference>
<keyword evidence="2" id="KW-0732">Signal</keyword>
<dbReference type="RefSeq" id="WP_240476958.1">
    <property type="nucleotide sequence ID" value="NZ_AQQW01000005.1"/>
</dbReference>
<feature type="chain" id="PRO_5004843187" description="Ca-activated chloride channel family protein" evidence="2">
    <location>
        <begin position="22"/>
        <end position="228"/>
    </location>
</feature>
<dbReference type="eggNOG" id="COG0457">
    <property type="taxonomic scope" value="Bacteria"/>
</dbReference>
<sequence>MRARALAAVAVVAGLAAVAMAGSAPFGRLLMAAGVPGMAAPFLSDPAWHGAARYRAGDWDAAAEAFRAAGSDYNLGLARARGQDYAAALEAFDLARLTGDGDARANFDLVTAYYAGLRLDPGTIVSWATEREAVGPTEEAPIGRGSGRAAGTGTESTNAGALLGLPELESRGITGVRGVFDDRFMVADDRWLAQLEDVPGAYLDERIRFEAKRRADAGLTPPDPEDPR</sequence>
<name>W4HL82_9RHOB</name>
<evidence type="ECO:0000256" key="2">
    <source>
        <dbReference type="SAM" id="SignalP"/>
    </source>
</evidence>
<feature type="region of interest" description="Disordered" evidence="1">
    <location>
        <begin position="135"/>
        <end position="155"/>
    </location>
</feature>
<comment type="caution">
    <text evidence="3">The sequence shown here is derived from an EMBL/GenBank/DDBJ whole genome shotgun (WGS) entry which is preliminary data.</text>
</comment>
<evidence type="ECO:0000256" key="1">
    <source>
        <dbReference type="SAM" id="MobiDB-lite"/>
    </source>
</evidence>
<reference evidence="3 4" key="1">
    <citation type="journal article" date="2014" name="Antonie Van Leeuwenhoek">
        <title>Roseivivax atlanticus sp. nov., isolated from surface seawater of the Atlantic Ocean.</title>
        <authorList>
            <person name="Li G."/>
            <person name="Lai Q."/>
            <person name="Liu X."/>
            <person name="Sun F."/>
            <person name="Shao Z."/>
        </authorList>
    </citation>
    <scope>NUCLEOTIDE SEQUENCE [LARGE SCALE GENOMIC DNA]</scope>
    <source>
        <strain evidence="3 4">22II-s10s</strain>
    </source>
</reference>
<proteinExistence type="predicted"/>
<protein>
    <recommendedName>
        <fullName evidence="5">Ca-activated chloride channel family protein</fullName>
    </recommendedName>
</protein>
<feature type="signal peptide" evidence="2">
    <location>
        <begin position="1"/>
        <end position="21"/>
    </location>
</feature>
<gene>
    <name evidence="3" type="ORF">ATO8_09388</name>
</gene>
<keyword evidence="4" id="KW-1185">Reference proteome</keyword>
<dbReference type="STRING" id="1379903.ATO8_09388"/>
<organism evidence="3 4">
    <name type="scientific">Roseivivax marinus</name>
    <dbReference type="NCBI Taxonomy" id="1379903"/>
    <lineage>
        <taxon>Bacteria</taxon>
        <taxon>Pseudomonadati</taxon>
        <taxon>Pseudomonadota</taxon>
        <taxon>Alphaproteobacteria</taxon>
        <taxon>Rhodobacterales</taxon>
        <taxon>Roseobacteraceae</taxon>
        <taxon>Roseivivax</taxon>
    </lineage>
</organism>
<accession>W4HL82</accession>
<dbReference type="AlphaFoldDB" id="W4HL82"/>
<evidence type="ECO:0000313" key="4">
    <source>
        <dbReference type="Proteomes" id="UP000019063"/>
    </source>
</evidence>